<sequence length="242" mass="27805">MVSNHKFICKQYLESVNVVHNPLEIFTNDTFCKLLLELAKKSKIYIDEISQDSVLSAEFDTQKAQNLIAQFNEFILQHRDEIAALSILYSQNYKNRHLTYEVIAELAHKLKQDSMDIPSLWNAYKLRDKGKVSKNPSKNLTNLISLVRYALKIDTELQYFAIGANARYNLWRGRCKKKGIAFSSEQEKFLELIKEYIIANGYAEIKDIQEICADLGGIYRAKAIFKENLGELVEELSLALVG</sequence>
<dbReference type="AlphaFoldDB" id="A0A4U8TPM6"/>
<feature type="domain" description="EcoEI R protein C-terminal" evidence="1">
    <location>
        <begin position="66"/>
        <end position="239"/>
    </location>
</feature>
<evidence type="ECO:0000313" key="2">
    <source>
        <dbReference type="EMBL" id="TLE02036.1"/>
    </source>
</evidence>
<dbReference type="GO" id="GO:0006304">
    <property type="term" value="P:DNA modification"/>
    <property type="evidence" value="ECO:0007669"/>
    <property type="project" value="InterPro"/>
</dbReference>
<dbReference type="Proteomes" id="UP000029707">
    <property type="component" value="Unassembled WGS sequence"/>
</dbReference>
<dbReference type="InterPro" id="IPR013670">
    <property type="entry name" value="EcoEI_R_C_dom"/>
</dbReference>
<protein>
    <recommendedName>
        <fullName evidence="1">EcoEI R protein C-terminal domain-containing protein</fullName>
    </recommendedName>
</protein>
<gene>
    <name evidence="2" type="ORF">LS65_004235</name>
</gene>
<proteinExistence type="predicted"/>
<evidence type="ECO:0000313" key="3">
    <source>
        <dbReference type="Proteomes" id="UP000029707"/>
    </source>
</evidence>
<keyword evidence="3" id="KW-1185">Reference proteome</keyword>
<accession>A0A4U8TPM6</accession>
<dbReference type="EMBL" id="JRMQ02000004">
    <property type="protein sequence ID" value="TLE02036.1"/>
    <property type="molecule type" value="Genomic_DNA"/>
</dbReference>
<evidence type="ECO:0000259" key="1">
    <source>
        <dbReference type="Pfam" id="PF08463"/>
    </source>
</evidence>
<comment type="caution">
    <text evidence="2">The sequence shown here is derived from an EMBL/GenBank/DDBJ whole genome shotgun (WGS) entry which is preliminary data.</text>
</comment>
<dbReference type="GO" id="GO:0003824">
    <property type="term" value="F:catalytic activity"/>
    <property type="evidence" value="ECO:0007669"/>
    <property type="project" value="InterPro"/>
</dbReference>
<dbReference type="OrthoDB" id="9804086at2"/>
<name>A0A4U8TPM6_9HELI</name>
<dbReference type="GO" id="GO:0003677">
    <property type="term" value="F:DNA binding"/>
    <property type="evidence" value="ECO:0007669"/>
    <property type="project" value="InterPro"/>
</dbReference>
<dbReference type="Pfam" id="PF08463">
    <property type="entry name" value="EcoEI_R_C"/>
    <property type="match status" value="1"/>
</dbReference>
<reference evidence="2 3" key="1">
    <citation type="journal article" date="2014" name="Genome Announc.">
        <title>Draft genome sequences of eight enterohepatic helicobacter species isolated from both laboratory and wild rodents.</title>
        <authorList>
            <person name="Sheh A."/>
            <person name="Shen Z."/>
            <person name="Fox J.G."/>
        </authorList>
    </citation>
    <scope>NUCLEOTIDE SEQUENCE [LARGE SCALE GENOMIC DNA]</scope>
    <source>
        <strain evidence="2 3">MIT 01-6451</strain>
    </source>
</reference>
<dbReference type="STRING" id="425400.LS65_03215"/>
<organism evidence="2 3">
    <name type="scientific">Helicobacter japonicus</name>
    <dbReference type="NCBI Taxonomy" id="425400"/>
    <lineage>
        <taxon>Bacteria</taxon>
        <taxon>Pseudomonadati</taxon>
        <taxon>Campylobacterota</taxon>
        <taxon>Epsilonproteobacteria</taxon>
        <taxon>Campylobacterales</taxon>
        <taxon>Helicobacteraceae</taxon>
        <taxon>Helicobacter</taxon>
    </lineage>
</organism>